<evidence type="ECO:0000256" key="1">
    <source>
        <dbReference type="ARBA" id="ARBA00000022"/>
    </source>
</evidence>
<dbReference type="Gene3D" id="1.10.357.40">
    <property type="entry name" value="YbiA-like"/>
    <property type="match status" value="1"/>
</dbReference>
<feature type="domain" description="NADAR" evidence="3">
    <location>
        <begin position="22"/>
        <end position="180"/>
    </location>
</feature>
<sequence length="184" mass="21142">MQYNNEWLIKRYQAKEKLTYTFFWGHKGEPGNVTKSCFSQWWPAAFKDDQHVYPTAEHWMMAEKARLFNDAAAEEKILNAPSPAAAKKLGRLVQHFDAATWDAKKFNIVVQGNLLKFSQYPKMKEFLINTGNSIIVEASPLDRIWGIGMGAGHEHAENPTLWRGQNLLGYALMEVRDQLKQSIQ</sequence>
<keyword evidence="5" id="KW-1185">Reference proteome</keyword>
<name>A0ABY4I2B0_CHIFI</name>
<accession>A0ABY4I2B0</accession>
<protein>
    <submittedName>
        <fullName evidence="4">NADAR family protein</fullName>
    </submittedName>
</protein>
<reference evidence="4 5" key="1">
    <citation type="submission" date="2022-04" db="EMBL/GenBank/DDBJ databases">
        <title>The arsenic-methylating capacity of Chitinophaga filiformis YT5 during chitin decomposition.</title>
        <authorList>
            <person name="Chen G."/>
            <person name="Liang Y."/>
        </authorList>
    </citation>
    <scope>NUCLEOTIDE SEQUENCE [LARGE SCALE GENOMIC DNA]</scope>
    <source>
        <strain evidence="4 5">YT5</strain>
    </source>
</reference>
<dbReference type="Pfam" id="PF08719">
    <property type="entry name" value="NADAR"/>
    <property type="match status" value="1"/>
</dbReference>
<dbReference type="NCBIfam" id="TIGR02464">
    <property type="entry name" value="ribofla_fusion"/>
    <property type="match status" value="1"/>
</dbReference>
<dbReference type="RefSeq" id="WP_247812030.1">
    <property type="nucleotide sequence ID" value="NZ_CP095855.1"/>
</dbReference>
<proteinExistence type="predicted"/>
<evidence type="ECO:0000256" key="2">
    <source>
        <dbReference type="ARBA" id="ARBA00000751"/>
    </source>
</evidence>
<dbReference type="InterPro" id="IPR012816">
    <property type="entry name" value="NADAR"/>
</dbReference>
<organism evidence="4 5">
    <name type="scientific">Chitinophaga filiformis</name>
    <name type="common">Myxococcus filiformis</name>
    <name type="synonym">Flexibacter filiformis</name>
    <dbReference type="NCBI Taxonomy" id="104663"/>
    <lineage>
        <taxon>Bacteria</taxon>
        <taxon>Pseudomonadati</taxon>
        <taxon>Bacteroidota</taxon>
        <taxon>Chitinophagia</taxon>
        <taxon>Chitinophagales</taxon>
        <taxon>Chitinophagaceae</taxon>
        <taxon>Chitinophaga</taxon>
    </lineage>
</organism>
<dbReference type="SUPFAM" id="SSF143990">
    <property type="entry name" value="YbiA-like"/>
    <property type="match status" value="1"/>
</dbReference>
<dbReference type="CDD" id="cd15457">
    <property type="entry name" value="NADAR"/>
    <property type="match status" value="1"/>
</dbReference>
<dbReference type="Proteomes" id="UP000830198">
    <property type="component" value="Chromosome"/>
</dbReference>
<evidence type="ECO:0000259" key="3">
    <source>
        <dbReference type="Pfam" id="PF08719"/>
    </source>
</evidence>
<comment type="catalytic activity">
    <reaction evidence="1">
        <text>5-amino-6-(5-phospho-D-ribosylamino)uracil + H2O = 5,6-diaminouracil + D-ribose 5-phosphate</text>
        <dbReference type="Rhea" id="RHEA:55020"/>
        <dbReference type="ChEBI" id="CHEBI:15377"/>
        <dbReference type="ChEBI" id="CHEBI:46252"/>
        <dbReference type="ChEBI" id="CHEBI:58453"/>
        <dbReference type="ChEBI" id="CHEBI:78346"/>
    </reaction>
</comment>
<dbReference type="InterPro" id="IPR037238">
    <property type="entry name" value="YbiA-like_sf"/>
</dbReference>
<dbReference type="EMBL" id="CP095855">
    <property type="protein sequence ID" value="UPK69763.1"/>
    <property type="molecule type" value="Genomic_DNA"/>
</dbReference>
<evidence type="ECO:0000313" key="5">
    <source>
        <dbReference type="Proteomes" id="UP000830198"/>
    </source>
</evidence>
<comment type="catalytic activity">
    <reaction evidence="2">
        <text>2,5-diamino-6-hydroxy-4-(5-phosphoribosylamino)-pyrimidine + H2O = 2,5,6-triamino-4-hydroxypyrimidine + D-ribose 5-phosphate</text>
        <dbReference type="Rhea" id="RHEA:23436"/>
        <dbReference type="ChEBI" id="CHEBI:15377"/>
        <dbReference type="ChEBI" id="CHEBI:58614"/>
        <dbReference type="ChEBI" id="CHEBI:78346"/>
        <dbReference type="ChEBI" id="CHEBI:137796"/>
    </reaction>
</comment>
<evidence type="ECO:0000313" key="4">
    <source>
        <dbReference type="EMBL" id="UPK69763.1"/>
    </source>
</evidence>
<gene>
    <name evidence="4" type="ORF">MYF79_00480</name>
</gene>